<keyword evidence="2" id="KW-1185">Reference proteome</keyword>
<gene>
    <name evidence="1" type="ORF">PBY51_019875</name>
</gene>
<dbReference type="Proteomes" id="UP001346869">
    <property type="component" value="Unassembled WGS sequence"/>
</dbReference>
<protein>
    <submittedName>
        <fullName evidence="1">Uncharacterized protein</fullName>
    </submittedName>
</protein>
<name>A0AAN7XRU7_ELEMC</name>
<dbReference type="EMBL" id="JAUZQC010000009">
    <property type="protein sequence ID" value="KAK5865620.1"/>
    <property type="molecule type" value="Genomic_DNA"/>
</dbReference>
<accession>A0AAN7XRU7</accession>
<proteinExistence type="predicted"/>
<dbReference type="AlphaFoldDB" id="A0AAN7XRU7"/>
<comment type="caution">
    <text evidence="1">The sequence shown here is derived from an EMBL/GenBank/DDBJ whole genome shotgun (WGS) entry which is preliminary data.</text>
</comment>
<evidence type="ECO:0000313" key="1">
    <source>
        <dbReference type="EMBL" id="KAK5865620.1"/>
    </source>
</evidence>
<reference evidence="1 2" key="1">
    <citation type="journal article" date="2023" name="Genes (Basel)">
        <title>Chromosome-Level Genome Assembly and Circadian Gene Repertoire of the Patagonia Blennie Eleginops maclovinus-The Closest Ancestral Proxy of Antarctic Cryonotothenioids.</title>
        <authorList>
            <person name="Cheng C.C."/>
            <person name="Rivera-Colon A.G."/>
            <person name="Minhas B.F."/>
            <person name="Wilson L."/>
            <person name="Rayamajhi N."/>
            <person name="Vargas-Chacoff L."/>
            <person name="Catchen J.M."/>
        </authorList>
    </citation>
    <scope>NUCLEOTIDE SEQUENCE [LARGE SCALE GENOMIC DNA]</scope>
    <source>
        <strain evidence="1">JMC-PN-2008</strain>
    </source>
</reference>
<organism evidence="1 2">
    <name type="scientific">Eleginops maclovinus</name>
    <name type="common">Patagonian blennie</name>
    <name type="synonym">Eleginus maclovinus</name>
    <dbReference type="NCBI Taxonomy" id="56733"/>
    <lineage>
        <taxon>Eukaryota</taxon>
        <taxon>Metazoa</taxon>
        <taxon>Chordata</taxon>
        <taxon>Craniata</taxon>
        <taxon>Vertebrata</taxon>
        <taxon>Euteleostomi</taxon>
        <taxon>Actinopterygii</taxon>
        <taxon>Neopterygii</taxon>
        <taxon>Teleostei</taxon>
        <taxon>Neoteleostei</taxon>
        <taxon>Acanthomorphata</taxon>
        <taxon>Eupercaria</taxon>
        <taxon>Perciformes</taxon>
        <taxon>Notothenioidei</taxon>
        <taxon>Eleginopidae</taxon>
        <taxon>Eleginops</taxon>
    </lineage>
</organism>
<sequence>MKGININPQGQASYTVRKEASRSPSLVVSFTGHFQRPYVFTVVCPPPPPCPNPRLFSAQLCSAVVVAGQADGWTSLNRQQRRHQGC</sequence>
<reference evidence="1 2" key="2">
    <citation type="journal article" date="2023" name="Mol. Biol. Evol.">
        <title>Genomics of Secondarily Temperate Adaptation in the Only Non-Antarctic Icefish.</title>
        <authorList>
            <person name="Rivera-Colon A.G."/>
            <person name="Rayamajhi N."/>
            <person name="Minhas B.F."/>
            <person name="Madrigal G."/>
            <person name="Bilyk K.T."/>
            <person name="Yoon V."/>
            <person name="Hune M."/>
            <person name="Gregory S."/>
            <person name="Cheng C.H.C."/>
            <person name="Catchen J.M."/>
        </authorList>
    </citation>
    <scope>NUCLEOTIDE SEQUENCE [LARGE SCALE GENOMIC DNA]</scope>
    <source>
        <strain evidence="1">JMC-PN-2008</strain>
    </source>
</reference>
<evidence type="ECO:0000313" key="2">
    <source>
        <dbReference type="Proteomes" id="UP001346869"/>
    </source>
</evidence>